<evidence type="ECO:0000313" key="8">
    <source>
        <dbReference type="Proteomes" id="UP000769528"/>
    </source>
</evidence>
<dbReference type="SMART" id="SM01215">
    <property type="entry name" value="Fmp27_SW"/>
    <property type="match status" value="1"/>
</dbReference>
<proteinExistence type="predicted"/>
<gene>
    <name evidence="7" type="ORF">WICMUC_001769</name>
</gene>
<organism evidence="7 8">
    <name type="scientific">Wickerhamomyces mucosus</name>
    <dbReference type="NCBI Taxonomy" id="1378264"/>
    <lineage>
        <taxon>Eukaryota</taxon>
        <taxon>Fungi</taxon>
        <taxon>Dikarya</taxon>
        <taxon>Ascomycota</taxon>
        <taxon>Saccharomycotina</taxon>
        <taxon>Saccharomycetes</taxon>
        <taxon>Phaffomycetales</taxon>
        <taxon>Wickerhamomycetaceae</taxon>
        <taxon>Wickerhamomyces</taxon>
    </lineage>
</organism>
<dbReference type="EMBL" id="JAEUBF010000544">
    <property type="protein sequence ID" value="KAH3677188.1"/>
    <property type="molecule type" value="Genomic_DNA"/>
</dbReference>
<keyword evidence="3" id="KW-0812">Transmembrane</keyword>
<feature type="coiled-coil region" evidence="1">
    <location>
        <begin position="1856"/>
        <end position="1883"/>
    </location>
</feature>
<comment type="caution">
    <text evidence="7">The sequence shown here is derived from an EMBL/GenBank/DDBJ whole genome shotgun (WGS) entry which is preliminary data.</text>
</comment>
<reference evidence="7" key="1">
    <citation type="journal article" date="2021" name="Open Biol.">
        <title>Shared evolutionary footprints suggest mitochondrial oxidative damage underlies multiple complex I losses in fungi.</title>
        <authorList>
            <person name="Schikora-Tamarit M.A."/>
            <person name="Marcet-Houben M."/>
            <person name="Nosek J."/>
            <person name="Gabaldon T."/>
        </authorList>
    </citation>
    <scope>NUCLEOTIDE SEQUENCE</scope>
    <source>
        <strain evidence="7">CBS6341</strain>
    </source>
</reference>
<reference evidence="7" key="2">
    <citation type="submission" date="2021-01" db="EMBL/GenBank/DDBJ databases">
        <authorList>
            <person name="Schikora-Tamarit M.A."/>
        </authorList>
    </citation>
    <scope>NUCLEOTIDE SEQUENCE</scope>
    <source>
        <strain evidence="7">CBS6341</strain>
    </source>
</reference>
<feature type="compositionally biased region" description="Polar residues" evidence="2">
    <location>
        <begin position="2562"/>
        <end position="2591"/>
    </location>
</feature>
<evidence type="ECO:0000256" key="2">
    <source>
        <dbReference type="SAM" id="MobiDB-lite"/>
    </source>
</evidence>
<name>A0A9P8PRQ4_9ASCO</name>
<sequence>MIVPDGILENSFKFVWNSSIFYLLLWIAISSFVLHLILAIFFGLSVKFINPFKLEIYKLGFKNKNIFLKIKSIRSALSFSNLLSLTLIVDELEITIRKSSSTKDDDQTTTTTEKDKKKSNDEIKEDILNVATQEPIRIFPKDRCLKHLVRWYLLYFRFVKIKLVNLTIHLEEYDLTLTTESSSNRVTMENQKDGSTSVKLSATAFNQGLNSVDIFQSFVFEVSGNLDLETGILSKAILATNLKDVNIPVYKLIKAIAPLHKLKEERLKQKNRELTEYDYMIHVYKKICLGAYFVKLVEQISIQLHKVSIHEIPLAAEDIVLCQQYNPKVFMEINVNSINSHCKRMYFDYPGYGLLYSYDDKPYHIVHNYTGVSLSLQNLSTNQTKEILNVPVITFTGHSNLAFQTLEATKSSESSHSKVDLVGHVAEPVLDLSTDEMTTALISAFDYLIYQHGIKSSDDYKDEQEANRKIKEENKKIRDEMNIKFQKFWPIVIVKLGIVNPTITIKDNFDEKFYRILALRQSSIVFECKTYKEFKQNVMHYYSNAKLDVHNSSIDYKDTCIDLEKTIMNLEDFSIKQRYDRLPLVNLQSCLSLQNTNIDLSNIKILHGINHIFTSLETKVLNVYSNFLNNVNGLDFYCSKENNDTHVFNGIGTEDFTQKSAVELLNDKLPYWINNLKVQNTGFCVTLGSRSLLLSKELMKVLEPQSKNDFVSGELRKIEITFEESSLEYFLGQIEDFNNLSMSSPSSLEDDDKGLMDNRSESSSETSCWKVRSRTSKLIFKAITDSSSNKNTLNSKVFLKLPLLKLDINPSISNKQQISFDCNIQRIELMYSIITHFTTLSTFHLLRNTIFEFLLTLVRPKTDHGYQKIRKNSGSSSTPSFSKRILHSIQFALNIDFLALTIVLPDKLKCKLESTSISALGDLDSPVLINSDSMRLCTESPTTPGFWVRFATGYNGSTVINIPKILEKSTESWIDFANDNMHITIPNQLIMYKVFNNISILVKTIKQLHHSFKENNNKIVIYPHPEEAKNVPKMNLKSKRMILSLEDDPFEAELNIIFQIGLMEQKMRLEKMKIHDQMLSDELLSSNSKASKSQTFPASNKTESDTDASTTHLSTEPSNSSKLKKAEKLVHHSQSLSNFPRAKSKLQKPEFAQVYEIRKKAEERLYKLRENFSKSWILRVKSYKAKMDAEFERSFQYIWGNISGLDQVQGFDRKVLEFSSNPSLFSLILENVDLDVSKPDFGENNLSDFIYDVGKGVPKDTKYSTLIPVSLDLKLSELRCHLRDYPLPMIHMPAITKNQPKGLPAIRIYGNLIISEDMIRSEKEIRETYVRLVPGCEEFDEDNLYSIEVPKTLTPIKFYTSLDLEVNSELNTKVTWGNSYQPCIQQIMLSFDDFTKPPIDLSEKVGFWDKIRANFHARFRFTWNHGGQLQIIFKGSKNPYSIGGIDSGFMLGFKDDVTLTINERDESKQFIEANSGEVMFSVPNHFAEPLPVWCRPTTNSVFLSDTSSNFQMIAFGYYLGNYELADPIKVHHMKNSYIQKEAIKLGGGVSFNFAVMFERKTENGKDRTSESRPHYDIVLCNPKYVQDRANYDAYKNFRSQYIHLEFDLVSTEQDAYNTIQLTPITLEYFFSWWKMFDNSLPVRHGRLFGPDKPTTKFSRHLSTLKYQAKVEPLFITIVNHDVELGVRQHDQVHCVGVKGRASKFTMDLHQRKELVFDHNQKLGITKKMMKNKFNIGGIDIVELDVRTLKAVFKTDTEINRNRDRELYKLKTNKAYFRSFDGDSSWFDFADFAEIGASYLPDLKCHVYCYPLMYTPRFIYIKKNSYGDKYQVDVDTGEKIRPFGNEEFHDCSLRTVETSLETMLQSFDERVEELEAKVEENNSIINSTDFEKASEQEIRHVSQLKLDTQQIQHAIVFVQELSAAYRSNNPKDIIKESDFQFVVDSAIADSANSSFKNSFTIHNMMLKWNDKNRDIFYRFIYLFEMSSAHKKFLKYKSMAQIDEVVQSQVSKRNLAVTPTLSRIESTLTAARCHTQFSADSDHSKASERLKNFQDELRELGANFSFKTHDDYKVKLISPQIQLQSAENKDSVLLVTAPNIELNIIAFDANDEDDEDENVFQQRLGAIFSDASIFMFYKDQVINTGKKYLISRSYGSNTIWPPWLGVELCYDASLIKEYVLLNKTTFVIQYDKAIASYVLDSKDDHSNKLSCDLSQTVFHCDAKQYFSLYTIVLNLLIYSDPKNRQSKERESKMLLRFNTNDLSAIRERITDLQYSVKEANLILGNLASRRSILDDGERSDLYSVSDLKQEALSELRFLMRIVLLGYKEKNENTENYLEWTIRADDIKLHMLDESRKPFLDVILFNCHFKRIERSDRSNKNVIFIDNIEVLNLDEQSKLPVLFSSSISYKNHRHEKPQKQDGSLISISWQMDYPVGGIRVMRKFFVDLLPIQISIEELTGEKIMKYFFPNASPLFAKYGGSDDEDYGLTDNESFIDDDALNDDPTHKAQDTNGKSKFTDVSNHSFTIGDNGSRHSKTHHDSTSGINGFKHKNNGDRSSVGFATPRRSTASSKSNTDANIGSISSRSNGTRNNLGSIDEDEDEMIMRSSNYLSIISFSLRSSEICITFRGVGAKRLANVSNFVFNLPEVALNNETVTLLDLTMVIKKSVFKAILAHTGGIIGNKLTKHDPTKHLTNISGYASARIDEFTDVKAHEIRANTTS</sequence>
<keyword evidence="3" id="KW-1133">Transmembrane helix</keyword>
<keyword evidence="8" id="KW-1185">Reference proteome</keyword>
<evidence type="ECO:0000259" key="5">
    <source>
        <dbReference type="SMART" id="SM01215"/>
    </source>
</evidence>
<evidence type="ECO:0000256" key="3">
    <source>
        <dbReference type="SAM" id="Phobius"/>
    </source>
</evidence>
<evidence type="ECO:0000259" key="4">
    <source>
        <dbReference type="SMART" id="SM01214"/>
    </source>
</evidence>
<evidence type="ECO:0000256" key="1">
    <source>
        <dbReference type="SAM" id="Coils"/>
    </source>
</evidence>
<feature type="compositionally biased region" description="Acidic residues" evidence="2">
    <location>
        <begin position="2486"/>
        <end position="2498"/>
    </location>
</feature>
<dbReference type="InterPro" id="IPR019415">
    <property type="entry name" value="FMP27_SW_RBG"/>
</dbReference>
<feature type="compositionally biased region" description="Polar residues" evidence="2">
    <location>
        <begin position="2507"/>
        <end position="2526"/>
    </location>
</feature>
<feature type="transmembrane region" description="Helical" evidence="3">
    <location>
        <begin position="20"/>
        <end position="46"/>
    </location>
</feature>
<evidence type="ECO:0000313" key="7">
    <source>
        <dbReference type="EMBL" id="KAH3677188.1"/>
    </source>
</evidence>
<dbReference type="Pfam" id="PF10344">
    <property type="entry name" value="Hobbit"/>
    <property type="match status" value="1"/>
</dbReference>
<dbReference type="SMART" id="SM01214">
    <property type="entry name" value="Fmp27_GFWDK"/>
    <property type="match status" value="1"/>
</dbReference>
<feature type="region of interest" description="Disordered" evidence="2">
    <location>
        <begin position="1086"/>
        <end position="1127"/>
    </location>
</feature>
<dbReference type="InterPro" id="IPR045167">
    <property type="entry name" value="Hobbit"/>
</dbReference>
<dbReference type="SMART" id="SM01216">
    <property type="entry name" value="Fmp27_WPPW"/>
    <property type="match status" value="1"/>
</dbReference>
<dbReference type="OrthoDB" id="1562405at2759"/>
<feature type="region of interest" description="Disordered" evidence="2">
    <location>
        <begin position="2486"/>
        <end position="2595"/>
    </location>
</feature>
<dbReference type="PANTHER" id="PTHR15678">
    <property type="entry name" value="ANTIGEN MLAA-22-RELATED"/>
    <property type="match status" value="1"/>
</dbReference>
<dbReference type="InterPro" id="IPR019441">
    <property type="entry name" value="FMP27/BLTP2/Hobbit_GFWDK_RBG"/>
</dbReference>
<accession>A0A9P8PRQ4</accession>
<feature type="compositionally biased region" description="Polar residues" evidence="2">
    <location>
        <begin position="1086"/>
        <end position="1121"/>
    </location>
</feature>
<feature type="domain" description="FMP27/BLTP2/Hobbit GFWDK motif-containing RBG unit" evidence="4">
    <location>
        <begin position="1284"/>
        <end position="1442"/>
    </location>
</feature>
<protein>
    <submittedName>
        <fullName evidence="7">Uncharacterized protein</fullName>
    </submittedName>
</protein>
<keyword evidence="1" id="KW-0175">Coiled coil</keyword>
<dbReference type="Proteomes" id="UP000769528">
    <property type="component" value="Unassembled WGS sequence"/>
</dbReference>
<keyword evidence="3" id="KW-0472">Membrane</keyword>
<dbReference type="PANTHER" id="PTHR15678:SF15">
    <property type="entry name" value="PROTEIN FMP27, MITOCHONDRIAL"/>
    <property type="match status" value="1"/>
</dbReference>
<evidence type="ECO:0000259" key="6">
    <source>
        <dbReference type="SMART" id="SM01216"/>
    </source>
</evidence>
<dbReference type="InterPro" id="IPR019449">
    <property type="entry name" value="FMP27_WPPW_RBG"/>
</dbReference>
<feature type="domain" description="FMP27 SW motif-containing RBG unit" evidence="5">
    <location>
        <begin position="1163"/>
        <end position="1266"/>
    </location>
</feature>
<feature type="domain" description="FMP27 WPPW motif-containing RBG unit" evidence="6">
    <location>
        <begin position="1696"/>
        <end position="2167"/>
    </location>
</feature>